<dbReference type="PROSITE" id="PS51517">
    <property type="entry name" value="NDT80"/>
    <property type="match status" value="1"/>
</dbReference>
<dbReference type="InterPro" id="IPR008967">
    <property type="entry name" value="p53-like_TF_DNA-bd_sf"/>
</dbReference>
<evidence type="ECO:0000256" key="1">
    <source>
        <dbReference type="ARBA" id="ARBA00023125"/>
    </source>
</evidence>
<proteinExistence type="predicted"/>
<dbReference type="GO" id="GO:0051321">
    <property type="term" value="P:meiotic cell cycle"/>
    <property type="evidence" value="ECO:0007669"/>
    <property type="project" value="TreeGrafter"/>
</dbReference>
<dbReference type="GO" id="GO:0045944">
    <property type="term" value="P:positive regulation of transcription by RNA polymerase II"/>
    <property type="evidence" value="ECO:0007669"/>
    <property type="project" value="TreeGrafter"/>
</dbReference>
<dbReference type="PANTHER" id="PTHR35144">
    <property type="entry name" value="MEIOSIS-SPECIFIC TRANSCRIPTION FACTOR NDT80"/>
    <property type="match status" value="1"/>
</dbReference>
<dbReference type="Pfam" id="PF05224">
    <property type="entry name" value="NDT80_PhoG"/>
    <property type="match status" value="1"/>
</dbReference>
<feature type="domain" description="NDT80" evidence="4">
    <location>
        <begin position="1"/>
        <end position="273"/>
    </location>
</feature>
<evidence type="ECO:0000259" key="4">
    <source>
        <dbReference type="PROSITE" id="PS51517"/>
    </source>
</evidence>
<dbReference type="InterPro" id="IPR037141">
    <property type="entry name" value="NDT80_DNA-bd_dom_sf"/>
</dbReference>
<dbReference type="GO" id="GO:0003677">
    <property type="term" value="F:DNA binding"/>
    <property type="evidence" value="ECO:0007669"/>
    <property type="project" value="UniProtKB-KW"/>
</dbReference>
<dbReference type="GO" id="GO:0003700">
    <property type="term" value="F:DNA-binding transcription factor activity"/>
    <property type="evidence" value="ECO:0007669"/>
    <property type="project" value="UniProtKB-UniRule"/>
</dbReference>
<evidence type="ECO:0000313" key="5">
    <source>
        <dbReference type="EMBL" id="KAF6058624.1"/>
    </source>
</evidence>
<accession>A0A8X7NMY4</accession>
<dbReference type="GO" id="GO:0000228">
    <property type="term" value="C:nuclear chromosome"/>
    <property type="evidence" value="ECO:0007669"/>
    <property type="project" value="TreeGrafter"/>
</dbReference>
<feature type="region of interest" description="Disordered" evidence="3">
    <location>
        <begin position="310"/>
        <end position="346"/>
    </location>
</feature>
<dbReference type="InterPro" id="IPR024061">
    <property type="entry name" value="NDT80_DNA-bd_dom"/>
</dbReference>
<evidence type="ECO:0000256" key="2">
    <source>
        <dbReference type="PROSITE-ProRule" id="PRU00850"/>
    </source>
</evidence>
<dbReference type="Gene3D" id="2.60.40.1390">
    <property type="entry name" value="NDT80 DNA-binding domain"/>
    <property type="match status" value="1"/>
</dbReference>
<dbReference type="AlphaFoldDB" id="A0A8X7NMY4"/>
<sequence>MSAESIHLDPNLLSHLSPRVAPRSLSQFRIGPPFGTTIEVSPLFIKSSNLKLNPIISARIDRGFDYEGNGWVGYKRNYFSLVATFHFESFKSSVSLLQKQGFYLTIKGEHHDIKRFAIRLVSRNVEDNEEVVLVQHTAKRTIGVTPSIIYAIPGLLPSHTTVKQSFNVRNCEKLERLKSMFVTKYNHIEIKNSDSILHNYRKGESFTTVAKYERIQFTTSTGRNRSLEKSKIIVQVQLLAELEEEDSFAVVAVANTPPLTMRGRSPSSYTNVEPKTSLKKVNNVSSYFNTTPQYVSSPLSQGLHRFDQENSAPYSDGYLNSGKEIDPKCSEKASSSSENSKESSMGCNNVTFSNTIDKLVQFDPIYSLTGEELDKQFSSSSFSDGYFTHSEGIYDITTFQDDNDHDICIVPDLVFRG</sequence>
<dbReference type="EMBL" id="JABWAB010000001">
    <property type="protein sequence ID" value="KAF6058624.1"/>
    <property type="molecule type" value="Genomic_DNA"/>
</dbReference>
<evidence type="ECO:0000313" key="6">
    <source>
        <dbReference type="Proteomes" id="UP000590412"/>
    </source>
</evidence>
<feature type="compositionally biased region" description="Low complexity" evidence="3">
    <location>
        <begin position="332"/>
        <end position="344"/>
    </location>
</feature>
<comment type="caution">
    <text evidence="5">The sequence shown here is derived from an EMBL/GenBank/DDBJ whole genome shotgun (WGS) entry which is preliminary data.</text>
</comment>
<protein>
    <submittedName>
        <fullName evidence="5">NDT80 / PhoG like DNA-binding family protein</fullName>
    </submittedName>
</protein>
<dbReference type="PANTHER" id="PTHR35144:SF2">
    <property type="entry name" value="MEIOSIS-SPECIFIC TRANSCRIPTION FACTOR NDT80"/>
    <property type="match status" value="1"/>
</dbReference>
<dbReference type="InterPro" id="IPR052605">
    <property type="entry name" value="Fungal_trans_regulator"/>
</dbReference>
<feature type="DNA-binding region" description="NDT80" evidence="2">
    <location>
        <begin position="1"/>
        <end position="273"/>
    </location>
</feature>
<gene>
    <name evidence="5" type="ORF">FOB60_000206</name>
</gene>
<reference evidence="5" key="1">
    <citation type="submission" date="2020-03" db="EMBL/GenBank/DDBJ databases">
        <title>FDA dAtabase for Regulatory Grade micrObial Sequences (FDA-ARGOS): Supporting development and validation of Infectious Disease Dx tests.</title>
        <authorList>
            <person name="Campos J."/>
            <person name="Goldberg B."/>
            <person name="Tallon L."/>
            <person name="Sadzewicz L."/>
            <person name="Vavikolanu K."/>
            <person name="Mehta A."/>
            <person name="Aluvathingal J."/>
            <person name="Nadendla S."/>
            <person name="Nandy P."/>
            <person name="Geyer C."/>
            <person name="Yan Y."/>
            <person name="Sichtig H."/>
        </authorList>
    </citation>
    <scope>NUCLEOTIDE SEQUENCE [LARGE SCALE GENOMIC DNA]</scope>
    <source>
        <strain evidence="5">FDAARGOS_652</strain>
    </source>
</reference>
<dbReference type="Proteomes" id="UP000590412">
    <property type="component" value="Unassembled WGS sequence"/>
</dbReference>
<name>A0A8X7NMY4_CANPA</name>
<dbReference type="SUPFAM" id="SSF49417">
    <property type="entry name" value="p53-like transcription factors"/>
    <property type="match status" value="1"/>
</dbReference>
<keyword evidence="1 2" id="KW-0238">DNA-binding</keyword>
<evidence type="ECO:0000256" key="3">
    <source>
        <dbReference type="SAM" id="MobiDB-lite"/>
    </source>
</evidence>
<organism evidence="5 6">
    <name type="scientific">Candida parapsilosis</name>
    <name type="common">Yeast</name>
    <dbReference type="NCBI Taxonomy" id="5480"/>
    <lineage>
        <taxon>Eukaryota</taxon>
        <taxon>Fungi</taxon>
        <taxon>Dikarya</taxon>
        <taxon>Ascomycota</taxon>
        <taxon>Saccharomycotina</taxon>
        <taxon>Pichiomycetes</taxon>
        <taxon>Debaryomycetaceae</taxon>
        <taxon>Candida/Lodderomyces clade</taxon>
        <taxon>Candida</taxon>
    </lineage>
</organism>